<name>A0A1I5RK54_9BACT</name>
<dbReference type="Proteomes" id="UP000199031">
    <property type="component" value="Unassembled WGS sequence"/>
</dbReference>
<evidence type="ECO:0000313" key="3">
    <source>
        <dbReference type="Proteomes" id="UP000199031"/>
    </source>
</evidence>
<dbReference type="InterPro" id="IPR009937">
    <property type="entry name" value="Phage_holin_3_6"/>
</dbReference>
<keyword evidence="1" id="KW-0472">Membrane</keyword>
<organism evidence="2 3">
    <name type="scientific">Parafilimonas terrae</name>
    <dbReference type="NCBI Taxonomy" id="1465490"/>
    <lineage>
        <taxon>Bacteria</taxon>
        <taxon>Pseudomonadati</taxon>
        <taxon>Bacteroidota</taxon>
        <taxon>Chitinophagia</taxon>
        <taxon>Chitinophagales</taxon>
        <taxon>Chitinophagaceae</taxon>
        <taxon>Parafilimonas</taxon>
    </lineage>
</organism>
<dbReference type="EMBL" id="FOXQ01000001">
    <property type="protein sequence ID" value="SFP58918.1"/>
    <property type="molecule type" value="Genomic_DNA"/>
</dbReference>
<keyword evidence="3" id="KW-1185">Reference proteome</keyword>
<evidence type="ECO:0000256" key="1">
    <source>
        <dbReference type="SAM" id="Phobius"/>
    </source>
</evidence>
<reference evidence="2 3" key="1">
    <citation type="submission" date="2016-10" db="EMBL/GenBank/DDBJ databases">
        <authorList>
            <person name="de Groot N.N."/>
        </authorList>
    </citation>
    <scope>NUCLEOTIDE SEQUENCE [LARGE SCALE GENOMIC DNA]</scope>
    <source>
        <strain evidence="2 3">DSM 28286</strain>
    </source>
</reference>
<dbReference type="Pfam" id="PF07332">
    <property type="entry name" value="Phage_holin_3_6"/>
    <property type="match status" value="1"/>
</dbReference>
<feature type="transmembrane region" description="Helical" evidence="1">
    <location>
        <begin position="73"/>
        <end position="95"/>
    </location>
</feature>
<protein>
    <submittedName>
        <fullName evidence="2">Putative Holin-X, holin superfamily III</fullName>
    </submittedName>
</protein>
<dbReference type="OrthoDB" id="676571at2"/>
<gene>
    <name evidence="2" type="ORF">SAMN05444277_101293</name>
</gene>
<accession>A0A1I5RK54</accession>
<dbReference type="STRING" id="1465490.SAMN05444277_101293"/>
<proteinExistence type="predicted"/>
<evidence type="ECO:0000313" key="2">
    <source>
        <dbReference type="EMBL" id="SFP58918.1"/>
    </source>
</evidence>
<dbReference type="RefSeq" id="WP_090653771.1">
    <property type="nucleotide sequence ID" value="NZ_FOXQ01000001.1"/>
</dbReference>
<dbReference type="AlphaFoldDB" id="A0A1I5RK54"/>
<feature type="transmembrane region" description="Helical" evidence="1">
    <location>
        <begin position="41"/>
        <end position="67"/>
    </location>
</feature>
<keyword evidence="1" id="KW-1133">Transmembrane helix</keyword>
<sequence length="115" mass="13169">MKEEANYFQETRQKLNEYIQRRILLLKLQAADKVSHAASTIITATIITILVLFVLIFASIAAAYWLATLTGSLAAGFGIVALFYLFVFLFVILFLRKIIRNSFVDKFVKLIYKKD</sequence>
<keyword evidence="1" id="KW-0812">Transmembrane</keyword>